<dbReference type="RefSeq" id="WP_006348548.1">
    <property type="nucleotide sequence ID" value="NZ_CP029159.1"/>
</dbReference>
<keyword evidence="2" id="KW-1185">Reference proteome</keyword>
<evidence type="ECO:0008006" key="3">
    <source>
        <dbReference type="Google" id="ProtNLM"/>
    </source>
</evidence>
<gene>
    <name evidence="1" type="ORF">STSU_020270</name>
</gene>
<sequence>MRIRTSASASALAAALLLTALAAPSAGAVPDLVPTGAGGGHPPGYSNPALNNGKPVVIGLGIARFPAAFDIDDRNGGVQNTAMIWHGWGYADQENAFYAEGVENCGGHMRCKGTFHVNHKYVKNSQAGIWHLTLAGSIPDGPGTLLKSTLRFSVLRKTALTVNAAPEPARKGGTIGVTGTLTAADWERGRYTGYQSRKKVQLEFRAAGSGTYRTVGRAYPDRYGKVAFKAKAAADGYWRLRYPGDTATAPVLTYGDFVDVR</sequence>
<proteinExistence type="predicted"/>
<dbReference type="Proteomes" id="UP000005940">
    <property type="component" value="Chromosome"/>
</dbReference>
<dbReference type="AlphaFoldDB" id="I2N0M0"/>
<protein>
    <recommendedName>
        <fullName evidence="3">Calcium-binding protein</fullName>
    </recommendedName>
</protein>
<evidence type="ECO:0000313" key="2">
    <source>
        <dbReference type="Proteomes" id="UP000005940"/>
    </source>
</evidence>
<organism evidence="1 2">
    <name type="scientific">Streptomyces tsukubensis (strain DSM 42081 / NBRC 108919 / NRRL 18488 / 9993)</name>
    <dbReference type="NCBI Taxonomy" id="1114943"/>
    <lineage>
        <taxon>Bacteria</taxon>
        <taxon>Bacillati</taxon>
        <taxon>Actinomycetota</taxon>
        <taxon>Actinomycetes</taxon>
        <taxon>Kitasatosporales</taxon>
        <taxon>Streptomycetaceae</taxon>
        <taxon>Streptomyces</taxon>
    </lineage>
</organism>
<name>I2N0M0_STRT9</name>
<dbReference type="EMBL" id="CP029159">
    <property type="protein sequence ID" value="QKM69153.1"/>
    <property type="molecule type" value="Genomic_DNA"/>
</dbReference>
<accession>I2N0M0</accession>
<evidence type="ECO:0000313" key="1">
    <source>
        <dbReference type="EMBL" id="QKM69153.1"/>
    </source>
</evidence>
<reference evidence="1 2" key="1">
    <citation type="journal article" date="2012" name="J. Bacteriol.">
        <title>Draft genome of Streptomyces tsukubaensis NRRL 18488, the producer of the clinically important immunosuppressant tacrolimus (FK506).</title>
        <authorList>
            <person name="Barreiro C."/>
            <person name="Prieto C."/>
            <person name="Sola-Landa A."/>
            <person name="Solera E."/>
            <person name="Martinez-Castro M."/>
            <person name="Perez-Redondo R."/>
            <person name="Garcia-Estrada C."/>
            <person name="Aparicio J.F."/>
            <person name="Fernandez-Martinez L.T."/>
            <person name="Santos-Aberturas J."/>
            <person name="Salehi-Najafabadi Z."/>
            <person name="Rodriguez-Garcia A."/>
            <person name="Tauch A."/>
            <person name="Martin J.F."/>
        </authorList>
    </citation>
    <scope>NUCLEOTIDE SEQUENCE [LARGE SCALE GENOMIC DNA]</scope>
    <source>
        <strain evidence="2">DSM 42081 / NBRC 108919 / NRRL 18488 / 9993</strain>
    </source>
</reference>